<evidence type="ECO:0000313" key="2">
    <source>
        <dbReference type="EMBL" id="QEG38382.1"/>
    </source>
</evidence>
<evidence type="ECO:0000313" key="3">
    <source>
        <dbReference type="Proteomes" id="UP000325286"/>
    </source>
</evidence>
<dbReference type="InterPro" id="IPR021741">
    <property type="entry name" value="DUF3311"/>
</dbReference>
<accession>A0A5B9QKV1</accession>
<reference evidence="2 3" key="1">
    <citation type="submission" date="2019-08" db="EMBL/GenBank/DDBJ databases">
        <title>Deep-cultivation of Planctomycetes and their phenomic and genomic characterization uncovers novel biology.</title>
        <authorList>
            <person name="Wiegand S."/>
            <person name="Jogler M."/>
            <person name="Boedeker C."/>
            <person name="Pinto D."/>
            <person name="Vollmers J."/>
            <person name="Rivas-Marin E."/>
            <person name="Kohn T."/>
            <person name="Peeters S.H."/>
            <person name="Heuer A."/>
            <person name="Rast P."/>
            <person name="Oberbeckmann S."/>
            <person name="Bunk B."/>
            <person name="Jeske O."/>
            <person name="Meyerdierks A."/>
            <person name="Storesund J.E."/>
            <person name="Kallscheuer N."/>
            <person name="Luecker S."/>
            <person name="Lage O.M."/>
            <person name="Pohl T."/>
            <person name="Merkel B.J."/>
            <person name="Hornburger P."/>
            <person name="Mueller R.-W."/>
            <person name="Bruemmer F."/>
            <person name="Labrenz M."/>
            <person name="Spormann A.M."/>
            <person name="Op den Camp H."/>
            <person name="Overmann J."/>
            <person name="Amann R."/>
            <person name="Jetten M.S.M."/>
            <person name="Mascher T."/>
            <person name="Medema M.H."/>
            <person name="Devos D.P."/>
            <person name="Kaster A.-K."/>
            <person name="Ovreas L."/>
            <person name="Rohde M."/>
            <person name="Galperin M.Y."/>
            <person name="Jogler C."/>
        </authorList>
    </citation>
    <scope>NUCLEOTIDE SEQUENCE [LARGE SCALE GENOMIC DNA]</scope>
    <source>
        <strain evidence="2 3">UC8</strain>
    </source>
</reference>
<feature type="transmembrane region" description="Helical" evidence="1">
    <location>
        <begin position="9"/>
        <end position="25"/>
    </location>
</feature>
<keyword evidence="3" id="KW-1185">Reference proteome</keyword>
<dbReference type="Pfam" id="PF11755">
    <property type="entry name" value="DUF3311"/>
    <property type="match status" value="1"/>
</dbReference>
<dbReference type="AlphaFoldDB" id="A0A5B9QKV1"/>
<keyword evidence="1" id="KW-0812">Transmembrane</keyword>
<dbReference type="KEGG" id="rul:UC8_03390"/>
<keyword evidence="1" id="KW-1133">Transmembrane helix</keyword>
<sequence>MSSQPKKRFGPLLIAILVLVMLVLHQDNWNWLDGDLVFGFIPKGLFYHARLSLFATFVWFLATQIAWPVELIEETKAAIESQPTQASPAEDAK</sequence>
<proteinExistence type="predicted"/>
<dbReference type="EMBL" id="CP042914">
    <property type="protein sequence ID" value="QEG38382.1"/>
    <property type="molecule type" value="Genomic_DNA"/>
</dbReference>
<feature type="transmembrane region" description="Helical" evidence="1">
    <location>
        <begin position="45"/>
        <end position="67"/>
    </location>
</feature>
<evidence type="ECO:0000256" key="1">
    <source>
        <dbReference type="SAM" id="Phobius"/>
    </source>
</evidence>
<keyword evidence="1" id="KW-0472">Membrane</keyword>
<dbReference type="RefSeq" id="WP_068134495.1">
    <property type="nucleotide sequence ID" value="NZ_CP042914.1"/>
</dbReference>
<dbReference type="OrthoDB" id="283209at2"/>
<gene>
    <name evidence="2" type="ORF">UC8_03390</name>
</gene>
<evidence type="ECO:0008006" key="4">
    <source>
        <dbReference type="Google" id="ProtNLM"/>
    </source>
</evidence>
<organism evidence="2 3">
    <name type="scientific">Roseimaritima ulvae</name>
    <dbReference type="NCBI Taxonomy" id="980254"/>
    <lineage>
        <taxon>Bacteria</taxon>
        <taxon>Pseudomonadati</taxon>
        <taxon>Planctomycetota</taxon>
        <taxon>Planctomycetia</taxon>
        <taxon>Pirellulales</taxon>
        <taxon>Pirellulaceae</taxon>
        <taxon>Roseimaritima</taxon>
    </lineage>
</organism>
<name>A0A5B9QKV1_9BACT</name>
<protein>
    <recommendedName>
        <fullName evidence="4">DUF3311 domain-containing protein</fullName>
    </recommendedName>
</protein>
<dbReference type="Proteomes" id="UP000325286">
    <property type="component" value="Chromosome"/>
</dbReference>